<sequence length="194" mass="22547">MTYFDESYWTQRYCQGTTGWDIGYPSSPLVQYLDQIEDKKIRILIPGAGNGHEVAYAFKKGFSDVHLLDISEIPLTNFSKAYPDFPKKNIHHQDFFEHQGSYDLILEQTFFCALHPSQREDYCQKMKQLLKPKGTLAGVLFSKDFERQGPPFGGNVEEYQKLFSQYFVIKKLEPCYNSIPPRSGSELFIEFENQ</sequence>
<dbReference type="EMBL" id="JANWGH010000001">
    <property type="protein sequence ID" value="MCS5490299.1"/>
    <property type="molecule type" value="Genomic_DNA"/>
</dbReference>
<dbReference type="CDD" id="cd02440">
    <property type="entry name" value="AdoMet_MTases"/>
    <property type="match status" value="1"/>
</dbReference>
<accession>A0ABT2G4W1</accession>
<dbReference type="SUPFAM" id="SSF53335">
    <property type="entry name" value="S-adenosyl-L-methionine-dependent methyltransferases"/>
    <property type="match status" value="1"/>
</dbReference>
<evidence type="ECO:0000256" key="1">
    <source>
        <dbReference type="ARBA" id="ARBA00022553"/>
    </source>
</evidence>
<reference evidence="5 6" key="1">
    <citation type="submission" date="2022-08" db="EMBL/GenBank/DDBJ databases">
        <title>Algoriphagus sp. CAU 1643 isolated from mud.</title>
        <authorList>
            <person name="Kim W."/>
        </authorList>
    </citation>
    <scope>NUCLEOTIDE SEQUENCE [LARGE SCALE GENOMIC DNA]</scope>
    <source>
        <strain evidence="5 6">CAU 1643</strain>
    </source>
</reference>
<dbReference type="PROSITE" id="PS51585">
    <property type="entry name" value="SAM_MT_TPMT"/>
    <property type="match status" value="1"/>
</dbReference>
<dbReference type="InterPro" id="IPR008854">
    <property type="entry name" value="TPMT"/>
</dbReference>
<protein>
    <submittedName>
        <fullName evidence="5">TPMT family class I SAM-dependent methyltransferase</fullName>
    </submittedName>
</protein>
<dbReference type="PANTHER" id="PTHR32183">
    <property type="match status" value="1"/>
</dbReference>
<evidence type="ECO:0000256" key="3">
    <source>
        <dbReference type="ARBA" id="ARBA00022679"/>
    </source>
</evidence>
<dbReference type="Pfam" id="PF05724">
    <property type="entry name" value="TPMT"/>
    <property type="match status" value="1"/>
</dbReference>
<name>A0ABT2G4W1_9BACT</name>
<dbReference type="GO" id="GO:0032259">
    <property type="term" value="P:methylation"/>
    <property type="evidence" value="ECO:0007669"/>
    <property type="project" value="UniProtKB-KW"/>
</dbReference>
<evidence type="ECO:0000256" key="4">
    <source>
        <dbReference type="ARBA" id="ARBA00022691"/>
    </source>
</evidence>
<dbReference type="Gene3D" id="3.40.50.150">
    <property type="entry name" value="Vaccinia Virus protein VP39"/>
    <property type="match status" value="1"/>
</dbReference>
<dbReference type="Proteomes" id="UP001206788">
    <property type="component" value="Unassembled WGS sequence"/>
</dbReference>
<gene>
    <name evidence="5" type="ORF">NY014_07655</name>
</gene>
<dbReference type="InterPro" id="IPR029063">
    <property type="entry name" value="SAM-dependent_MTases_sf"/>
</dbReference>
<evidence type="ECO:0000313" key="6">
    <source>
        <dbReference type="Proteomes" id="UP001206788"/>
    </source>
</evidence>
<evidence type="ECO:0000256" key="2">
    <source>
        <dbReference type="ARBA" id="ARBA00022603"/>
    </source>
</evidence>
<dbReference type="GO" id="GO:0008168">
    <property type="term" value="F:methyltransferase activity"/>
    <property type="evidence" value="ECO:0007669"/>
    <property type="project" value="UniProtKB-KW"/>
</dbReference>
<proteinExistence type="predicted"/>
<keyword evidence="2 5" id="KW-0489">Methyltransferase</keyword>
<organism evidence="5 6">
    <name type="scientific">Algoriphagus limi</name>
    <dbReference type="NCBI Taxonomy" id="2975273"/>
    <lineage>
        <taxon>Bacteria</taxon>
        <taxon>Pseudomonadati</taxon>
        <taxon>Bacteroidota</taxon>
        <taxon>Cytophagia</taxon>
        <taxon>Cytophagales</taxon>
        <taxon>Cyclobacteriaceae</taxon>
        <taxon>Algoriphagus</taxon>
    </lineage>
</organism>
<comment type="caution">
    <text evidence="5">The sequence shown here is derived from an EMBL/GenBank/DDBJ whole genome shotgun (WGS) entry which is preliminary data.</text>
</comment>
<dbReference type="PANTHER" id="PTHR32183:SF6">
    <property type="entry name" value="CYSTEINE SULFINATE DESULFINASE_CYSTEINE DESULFURASE AND RELATED ENZYMES"/>
    <property type="match status" value="1"/>
</dbReference>
<keyword evidence="6" id="KW-1185">Reference proteome</keyword>
<dbReference type="RefSeq" id="WP_259413971.1">
    <property type="nucleotide sequence ID" value="NZ_JANWGH010000001.1"/>
</dbReference>
<keyword evidence="1" id="KW-0597">Phosphoprotein</keyword>
<evidence type="ECO:0000313" key="5">
    <source>
        <dbReference type="EMBL" id="MCS5490299.1"/>
    </source>
</evidence>
<keyword evidence="3" id="KW-0808">Transferase</keyword>
<keyword evidence="4" id="KW-0949">S-adenosyl-L-methionine</keyword>